<evidence type="ECO:0000313" key="1">
    <source>
        <dbReference type="EMBL" id="KAA6386331.1"/>
    </source>
</evidence>
<comment type="caution">
    <text evidence="1">The sequence shown here is derived from an EMBL/GenBank/DDBJ whole genome shotgun (WGS) entry which is preliminary data.</text>
</comment>
<proteinExistence type="predicted"/>
<organism evidence="1 2">
    <name type="scientific">Streblomastix strix</name>
    <dbReference type="NCBI Taxonomy" id="222440"/>
    <lineage>
        <taxon>Eukaryota</taxon>
        <taxon>Metamonada</taxon>
        <taxon>Preaxostyla</taxon>
        <taxon>Oxymonadida</taxon>
        <taxon>Streblomastigidae</taxon>
        <taxon>Streblomastix</taxon>
    </lineage>
</organism>
<dbReference type="EMBL" id="SNRW01004852">
    <property type="protein sequence ID" value="KAA6386331.1"/>
    <property type="molecule type" value="Genomic_DNA"/>
</dbReference>
<gene>
    <name evidence="1" type="ORF">EZS28_018139</name>
</gene>
<protein>
    <submittedName>
        <fullName evidence="1">Uncharacterized protein</fullName>
    </submittedName>
</protein>
<evidence type="ECO:0000313" key="2">
    <source>
        <dbReference type="Proteomes" id="UP000324800"/>
    </source>
</evidence>
<dbReference type="AlphaFoldDB" id="A0A5J4VUI4"/>
<sequence>MIPPEKLDLIFLQNGGASTLYQAYSVRLVNMEGKAQTVKVPTNSISQIKDVIFNRLEIHNVRFNMENDEAIIDMIRMQKILNFPTQILRTQSSNFPFSGFNASGSSMQSIMSYSNIKAMFNTFATNQYPTWMFPVLFENFDLVIDQRHVVPASYTSLSPMVCGQMFECFVEQDLVSAPSDLYNSLNFQNQSINEGKEGGYYGKLGGGYQDRENIFYNTTLYRESKASKVYQPHKFMLAWKLATDDSFMRGYNSSKMGARTNIQVTLQGKLVEGIVESSQIDLNEKQDSLPVFCATRAYPIPQNASITPQMHYLCDAIIRFSFDVATDPQVLNFEIIGEIGGTMVRSG</sequence>
<accession>A0A5J4VUI4</accession>
<reference evidence="1 2" key="1">
    <citation type="submission" date="2019-03" db="EMBL/GenBank/DDBJ databases">
        <title>Single cell metagenomics reveals metabolic interactions within the superorganism composed of flagellate Streblomastix strix and complex community of Bacteroidetes bacteria on its surface.</title>
        <authorList>
            <person name="Treitli S.C."/>
            <person name="Kolisko M."/>
            <person name="Husnik F."/>
            <person name="Keeling P."/>
            <person name="Hampl V."/>
        </authorList>
    </citation>
    <scope>NUCLEOTIDE SEQUENCE [LARGE SCALE GENOMIC DNA]</scope>
    <source>
        <strain evidence="1">ST1C</strain>
    </source>
</reference>
<dbReference type="Proteomes" id="UP000324800">
    <property type="component" value="Unassembled WGS sequence"/>
</dbReference>
<name>A0A5J4VUI4_9EUKA</name>